<evidence type="ECO:0000313" key="1">
    <source>
        <dbReference type="EMBL" id="CAH2072027.1"/>
    </source>
</evidence>
<accession>A0ABN8J418</accession>
<feature type="non-terminal residue" evidence="1">
    <location>
        <position position="1"/>
    </location>
</feature>
<protein>
    <submittedName>
        <fullName evidence="1">Uncharacterized protein</fullName>
    </submittedName>
</protein>
<gene>
    <name evidence="1" type="ORF">IPOD504_LOCUS15371</name>
</gene>
<organism evidence="1 2">
    <name type="scientific">Iphiclides podalirius</name>
    <name type="common">scarce swallowtail</name>
    <dbReference type="NCBI Taxonomy" id="110791"/>
    <lineage>
        <taxon>Eukaryota</taxon>
        <taxon>Metazoa</taxon>
        <taxon>Ecdysozoa</taxon>
        <taxon>Arthropoda</taxon>
        <taxon>Hexapoda</taxon>
        <taxon>Insecta</taxon>
        <taxon>Pterygota</taxon>
        <taxon>Neoptera</taxon>
        <taxon>Endopterygota</taxon>
        <taxon>Lepidoptera</taxon>
        <taxon>Glossata</taxon>
        <taxon>Ditrysia</taxon>
        <taxon>Papilionoidea</taxon>
        <taxon>Papilionidae</taxon>
        <taxon>Papilioninae</taxon>
        <taxon>Iphiclides</taxon>
    </lineage>
</organism>
<sequence>MPGRRPREISTHLIKHVKQYLGRNTLCPRNLSSLIVPKQLGISDANIPLAKKQDETIAKLIRMHDIYPQTKLAARMAARRKEYLNQSPRLKQIFIYSGAHSQ</sequence>
<name>A0ABN8J418_9NEOP</name>
<reference evidence="1" key="1">
    <citation type="submission" date="2022-03" db="EMBL/GenBank/DDBJ databases">
        <authorList>
            <person name="Martin H S."/>
        </authorList>
    </citation>
    <scope>NUCLEOTIDE SEQUENCE</scope>
</reference>
<dbReference type="EMBL" id="OW152818">
    <property type="protein sequence ID" value="CAH2072027.1"/>
    <property type="molecule type" value="Genomic_DNA"/>
</dbReference>
<dbReference type="Proteomes" id="UP000837857">
    <property type="component" value="Chromosome 6"/>
</dbReference>
<proteinExistence type="predicted"/>
<evidence type="ECO:0000313" key="2">
    <source>
        <dbReference type="Proteomes" id="UP000837857"/>
    </source>
</evidence>
<keyword evidence="2" id="KW-1185">Reference proteome</keyword>